<feature type="non-terminal residue" evidence="2">
    <location>
        <position position="1"/>
    </location>
</feature>
<accession>A0A165DSG6</accession>
<dbReference type="PANTHER" id="PTHR33096:SF1">
    <property type="entry name" value="CXC1-LIKE CYSTEINE CLUSTER ASSOCIATED WITH KDZ TRANSPOSASES DOMAIN-CONTAINING PROTEIN"/>
    <property type="match status" value="1"/>
</dbReference>
<gene>
    <name evidence="2" type="ORF">EXIGLDRAFT_583908</name>
</gene>
<dbReference type="InParanoid" id="A0A165DSG6"/>
<sequence>LLELISIHSLNVAPNVTAWASTLETFWYRRGYTVAEKRVFRTRLGNALHWYQVVKNQMEAAVSRAAGDNETSVDTHASPSGDTSSSDARGTHEPATTNEGASSDDNQYNARRRPAGGRPAEYLRERCPLCFGGPRPIGAYFLLRSHVIVCLDANFSQKRRRSNYTDPALSYENSRFVDPCDVERMEKEVEEKRSKVTRKRKKGTSAKLDDAVLDECEHSFLAAQEKVTKASKNYYADTGLMAILCRHDQVL</sequence>
<dbReference type="OrthoDB" id="2666777at2759"/>
<evidence type="ECO:0000313" key="3">
    <source>
        <dbReference type="Proteomes" id="UP000077266"/>
    </source>
</evidence>
<dbReference type="PANTHER" id="PTHR33096">
    <property type="entry name" value="CXC2 DOMAIN-CONTAINING PROTEIN"/>
    <property type="match status" value="1"/>
</dbReference>
<organism evidence="2 3">
    <name type="scientific">Exidia glandulosa HHB12029</name>
    <dbReference type="NCBI Taxonomy" id="1314781"/>
    <lineage>
        <taxon>Eukaryota</taxon>
        <taxon>Fungi</taxon>
        <taxon>Dikarya</taxon>
        <taxon>Basidiomycota</taxon>
        <taxon>Agaricomycotina</taxon>
        <taxon>Agaricomycetes</taxon>
        <taxon>Auriculariales</taxon>
        <taxon>Exidiaceae</taxon>
        <taxon>Exidia</taxon>
    </lineage>
</organism>
<proteinExistence type="predicted"/>
<feature type="region of interest" description="Disordered" evidence="1">
    <location>
        <begin position="62"/>
        <end position="117"/>
    </location>
</feature>
<name>A0A165DSG6_EXIGL</name>
<dbReference type="Proteomes" id="UP000077266">
    <property type="component" value="Unassembled WGS sequence"/>
</dbReference>
<feature type="non-terminal residue" evidence="2">
    <location>
        <position position="251"/>
    </location>
</feature>
<keyword evidence="3" id="KW-1185">Reference proteome</keyword>
<dbReference type="EMBL" id="KV426194">
    <property type="protein sequence ID" value="KZV85256.1"/>
    <property type="molecule type" value="Genomic_DNA"/>
</dbReference>
<protein>
    <submittedName>
        <fullName evidence="2">Uncharacterized protein</fullName>
    </submittedName>
</protein>
<feature type="compositionally biased region" description="Polar residues" evidence="1">
    <location>
        <begin position="69"/>
        <end position="109"/>
    </location>
</feature>
<dbReference type="InterPro" id="IPR040521">
    <property type="entry name" value="KDZ"/>
</dbReference>
<dbReference type="Pfam" id="PF18758">
    <property type="entry name" value="KDZ"/>
    <property type="match status" value="1"/>
</dbReference>
<evidence type="ECO:0000313" key="2">
    <source>
        <dbReference type="EMBL" id="KZV85256.1"/>
    </source>
</evidence>
<evidence type="ECO:0000256" key="1">
    <source>
        <dbReference type="SAM" id="MobiDB-lite"/>
    </source>
</evidence>
<dbReference type="AlphaFoldDB" id="A0A165DSG6"/>
<reference evidence="2 3" key="1">
    <citation type="journal article" date="2016" name="Mol. Biol. Evol.">
        <title>Comparative Genomics of Early-Diverging Mushroom-Forming Fungi Provides Insights into the Origins of Lignocellulose Decay Capabilities.</title>
        <authorList>
            <person name="Nagy L.G."/>
            <person name="Riley R."/>
            <person name="Tritt A."/>
            <person name="Adam C."/>
            <person name="Daum C."/>
            <person name="Floudas D."/>
            <person name="Sun H."/>
            <person name="Yadav J.S."/>
            <person name="Pangilinan J."/>
            <person name="Larsson K.H."/>
            <person name="Matsuura K."/>
            <person name="Barry K."/>
            <person name="Labutti K."/>
            <person name="Kuo R."/>
            <person name="Ohm R.A."/>
            <person name="Bhattacharya S.S."/>
            <person name="Shirouzu T."/>
            <person name="Yoshinaga Y."/>
            <person name="Martin F.M."/>
            <person name="Grigoriev I.V."/>
            <person name="Hibbett D.S."/>
        </authorList>
    </citation>
    <scope>NUCLEOTIDE SEQUENCE [LARGE SCALE GENOMIC DNA]</scope>
    <source>
        <strain evidence="2 3">HHB12029</strain>
    </source>
</reference>